<dbReference type="Proteomes" id="UP001140513">
    <property type="component" value="Unassembled WGS sequence"/>
</dbReference>
<dbReference type="OrthoDB" id="3794517at2759"/>
<keyword evidence="2 6" id="KW-0812">Transmembrane</keyword>
<comment type="subcellular location">
    <subcellularLocation>
        <location evidence="1">Membrane</location>
        <topology evidence="1">Single-pass membrane protein</topology>
    </subcellularLocation>
</comment>
<proteinExistence type="predicted"/>
<dbReference type="RefSeq" id="XP_056076127.1">
    <property type="nucleotide sequence ID" value="XM_056209305.1"/>
</dbReference>
<evidence type="ECO:0000313" key="8">
    <source>
        <dbReference type="Proteomes" id="UP001140513"/>
    </source>
</evidence>
<dbReference type="GO" id="GO:0071944">
    <property type="term" value="C:cell periphery"/>
    <property type="evidence" value="ECO:0007669"/>
    <property type="project" value="UniProtKB-ARBA"/>
</dbReference>
<organism evidence="7 8">
    <name type="scientific">Didymosphaeria variabile</name>
    <dbReference type="NCBI Taxonomy" id="1932322"/>
    <lineage>
        <taxon>Eukaryota</taxon>
        <taxon>Fungi</taxon>
        <taxon>Dikarya</taxon>
        <taxon>Ascomycota</taxon>
        <taxon>Pezizomycotina</taxon>
        <taxon>Dothideomycetes</taxon>
        <taxon>Pleosporomycetidae</taxon>
        <taxon>Pleosporales</taxon>
        <taxon>Massarineae</taxon>
        <taxon>Didymosphaeriaceae</taxon>
        <taxon>Didymosphaeria</taxon>
    </lineage>
</organism>
<evidence type="ECO:0000256" key="2">
    <source>
        <dbReference type="ARBA" id="ARBA00022692"/>
    </source>
</evidence>
<gene>
    <name evidence="7" type="ORF">N0V89_000484</name>
</gene>
<feature type="transmembrane region" description="Helical" evidence="6">
    <location>
        <begin position="96"/>
        <end position="120"/>
    </location>
</feature>
<dbReference type="GeneID" id="80904014"/>
<protein>
    <submittedName>
        <fullName evidence="7">Uncharacterized protein</fullName>
    </submittedName>
</protein>
<feature type="region of interest" description="Disordered" evidence="5">
    <location>
        <begin position="37"/>
        <end position="92"/>
    </location>
</feature>
<evidence type="ECO:0000256" key="3">
    <source>
        <dbReference type="ARBA" id="ARBA00022989"/>
    </source>
</evidence>
<keyword evidence="3 6" id="KW-1133">Transmembrane helix</keyword>
<feature type="compositionally biased region" description="Low complexity" evidence="5">
    <location>
        <begin position="38"/>
        <end position="76"/>
    </location>
</feature>
<dbReference type="InterPro" id="IPR051694">
    <property type="entry name" value="Immunoregulatory_rcpt-like"/>
</dbReference>
<feature type="region of interest" description="Disordered" evidence="5">
    <location>
        <begin position="172"/>
        <end position="201"/>
    </location>
</feature>
<dbReference type="PANTHER" id="PTHR15549:SF26">
    <property type="entry name" value="AXIAL BUDDING PATTERN PROTEIN 2-RELATED"/>
    <property type="match status" value="1"/>
</dbReference>
<accession>A0A9W8XWR4</accession>
<evidence type="ECO:0000256" key="1">
    <source>
        <dbReference type="ARBA" id="ARBA00004167"/>
    </source>
</evidence>
<sequence length="201" mass="21463">MISTKVTSACSKTRGQENSALEVFSKYCQLADLEKVTTTESETFEPTSSASSMQSIFASPASTPATTTASSTASPTGNPSSQTSEFPEPEGQDNTAAIAAGVVVPVVAIALGLVGFLLYLHRRTRNPHNPGELPASAENQATEVSGAPMAYEKESYRHMELDAECPQELATEYERGELGASTSEADRDRKIQRLLTNENKP</sequence>
<evidence type="ECO:0000256" key="6">
    <source>
        <dbReference type="SAM" id="Phobius"/>
    </source>
</evidence>
<dbReference type="PANTHER" id="PTHR15549">
    <property type="entry name" value="PAIRED IMMUNOGLOBULIN-LIKE TYPE 2 RECEPTOR"/>
    <property type="match status" value="1"/>
</dbReference>
<keyword evidence="8" id="KW-1185">Reference proteome</keyword>
<dbReference type="AlphaFoldDB" id="A0A9W8XWR4"/>
<evidence type="ECO:0000256" key="4">
    <source>
        <dbReference type="ARBA" id="ARBA00023136"/>
    </source>
</evidence>
<dbReference type="EMBL" id="JAPEUX010000001">
    <property type="protein sequence ID" value="KAJ4359925.1"/>
    <property type="molecule type" value="Genomic_DNA"/>
</dbReference>
<comment type="caution">
    <text evidence="7">The sequence shown here is derived from an EMBL/GenBank/DDBJ whole genome shotgun (WGS) entry which is preliminary data.</text>
</comment>
<name>A0A9W8XWR4_9PLEO</name>
<evidence type="ECO:0000313" key="7">
    <source>
        <dbReference type="EMBL" id="KAJ4359925.1"/>
    </source>
</evidence>
<keyword evidence="4 6" id="KW-0472">Membrane</keyword>
<evidence type="ECO:0000256" key="5">
    <source>
        <dbReference type="SAM" id="MobiDB-lite"/>
    </source>
</evidence>
<dbReference type="GO" id="GO:0016020">
    <property type="term" value="C:membrane"/>
    <property type="evidence" value="ECO:0007669"/>
    <property type="project" value="UniProtKB-SubCell"/>
</dbReference>
<reference evidence="7" key="1">
    <citation type="submission" date="2022-10" db="EMBL/GenBank/DDBJ databases">
        <title>Tapping the CABI collections for fungal endophytes: first genome assemblies for Collariella, Neodidymelliopsis, Ascochyta clinopodiicola, Didymella pomorum, Didymosphaeria variabile, Neocosmospora piperis and Neocucurbitaria cava.</title>
        <authorList>
            <person name="Hill R."/>
        </authorList>
    </citation>
    <scope>NUCLEOTIDE SEQUENCE</scope>
    <source>
        <strain evidence="7">IMI 356815</strain>
    </source>
</reference>